<sequence>MLKYFLNIEVAYSNEGIFISQQKYVTKLLAEIGNLGCKPITTYMDPNNKLGEGKEEPIVDKHMYQILMGKLIYLAHTRPNIAYLVSVISSQFLHNPRESHLQVAYKVLHYLKSTLETYTDVDYAKSLVDKRSTIGYCTFLRGNLVTRRNKKAISQGLYELLWLKIILDDLRITLKGLMKLYCYNKRTINITYNLMIKHIEIDKHFIKEEFEEGLLCMSYVLPTQQLANVLTK</sequence>
<accession>A0A371FUB5</accession>
<dbReference type="Proteomes" id="UP000257109">
    <property type="component" value="Unassembled WGS sequence"/>
</dbReference>
<proteinExistence type="predicted"/>
<organism evidence="1 2">
    <name type="scientific">Mucuna pruriens</name>
    <name type="common">Velvet bean</name>
    <name type="synonym">Dolichos pruriens</name>
    <dbReference type="NCBI Taxonomy" id="157652"/>
    <lineage>
        <taxon>Eukaryota</taxon>
        <taxon>Viridiplantae</taxon>
        <taxon>Streptophyta</taxon>
        <taxon>Embryophyta</taxon>
        <taxon>Tracheophyta</taxon>
        <taxon>Spermatophyta</taxon>
        <taxon>Magnoliopsida</taxon>
        <taxon>eudicotyledons</taxon>
        <taxon>Gunneridae</taxon>
        <taxon>Pentapetalae</taxon>
        <taxon>rosids</taxon>
        <taxon>fabids</taxon>
        <taxon>Fabales</taxon>
        <taxon>Fabaceae</taxon>
        <taxon>Papilionoideae</taxon>
        <taxon>50 kb inversion clade</taxon>
        <taxon>NPAAA clade</taxon>
        <taxon>indigoferoid/millettioid clade</taxon>
        <taxon>Phaseoleae</taxon>
        <taxon>Mucuna</taxon>
    </lineage>
</organism>
<dbReference type="OrthoDB" id="414945at2759"/>
<comment type="caution">
    <text evidence="1">The sequence shown here is derived from an EMBL/GenBank/DDBJ whole genome shotgun (WGS) entry which is preliminary data.</text>
</comment>
<evidence type="ECO:0000313" key="1">
    <source>
        <dbReference type="EMBL" id="RDX81908.1"/>
    </source>
</evidence>
<reference evidence="1" key="1">
    <citation type="submission" date="2018-05" db="EMBL/GenBank/DDBJ databases">
        <title>Draft genome of Mucuna pruriens seed.</title>
        <authorList>
            <person name="Nnadi N.E."/>
            <person name="Vos R."/>
            <person name="Hasami M.H."/>
            <person name="Devisetty U.K."/>
            <person name="Aguiy J.C."/>
        </authorList>
    </citation>
    <scope>NUCLEOTIDE SEQUENCE [LARGE SCALE GENOMIC DNA]</scope>
    <source>
        <strain evidence="1">JCA_2017</strain>
    </source>
</reference>
<dbReference type="CDD" id="cd09272">
    <property type="entry name" value="RNase_HI_RT_Ty1"/>
    <property type="match status" value="1"/>
</dbReference>
<keyword evidence="2" id="KW-1185">Reference proteome</keyword>
<dbReference type="EMBL" id="QJKJ01007795">
    <property type="protein sequence ID" value="RDX81908.1"/>
    <property type="molecule type" value="Genomic_DNA"/>
</dbReference>
<gene>
    <name evidence="1" type="primary">GIP</name>
    <name evidence="1" type="ORF">CR513_37364</name>
</gene>
<evidence type="ECO:0000313" key="2">
    <source>
        <dbReference type="Proteomes" id="UP000257109"/>
    </source>
</evidence>
<name>A0A371FUB5_MUCPR</name>
<feature type="non-terminal residue" evidence="1">
    <location>
        <position position="1"/>
    </location>
</feature>
<dbReference type="AlphaFoldDB" id="A0A371FUB5"/>
<protein>
    <submittedName>
        <fullName evidence="1">Copia protein</fullName>
    </submittedName>
</protein>
<dbReference type="STRING" id="157652.A0A371FUB5"/>
<dbReference type="PANTHER" id="PTHR11439:SF440">
    <property type="entry name" value="INTEGRASE CATALYTIC DOMAIN-CONTAINING PROTEIN"/>
    <property type="match status" value="1"/>
</dbReference>
<dbReference type="PANTHER" id="PTHR11439">
    <property type="entry name" value="GAG-POL-RELATED RETROTRANSPOSON"/>
    <property type="match status" value="1"/>
</dbReference>